<gene>
    <name evidence="1" type="ORF">NCTC10295_01072</name>
</gene>
<dbReference type="EMBL" id="UGQS01000002">
    <property type="protein sequence ID" value="STZ76311.1"/>
    <property type="molecule type" value="Genomic_DNA"/>
</dbReference>
<proteinExistence type="predicted"/>
<dbReference type="AlphaFoldDB" id="A0A378UIJ5"/>
<keyword evidence="2" id="KW-1185">Reference proteome</keyword>
<reference evidence="1 2" key="1">
    <citation type="submission" date="2018-06" db="EMBL/GenBank/DDBJ databases">
        <authorList>
            <consortium name="Pathogen Informatics"/>
            <person name="Doyle S."/>
        </authorList>
    </citation>
    <scope>NUCLEOTIDE SEQUENCE [LARGE SCALE GENOMIC DNA]</scope>
    <source>
        <strain evidence="1 2">NCTC10295</strain>
    </source>
</reference>
<organism evidence="1 2">
    <name type="scientific">Bergeriella denitrificans</name>
    <name type="common">Neisseria denitrificans</name>
    <dbReference type="NCBI Taxonomy" id="494"/>
    <lineage>
        <taxon>Bacteria</taxon>
        <taxon>Pseudomonadati</taxon>
        <taxon>Pseudomonadota</taxon>
        <taxon>Betaproteobacteria</taxon>
        <taxon>Neisseriales</taxon>
        <taxon>Neisseriaceae</taxon>
        <taxon>Bergeriella</taxon>
    </lineage>
</organism>
<protein>
    <submittedName>
        <fullName evidence="1">Uncharacterized protein</fullName>
    </submittedName>
</protein>
<sequence>MKISKPNEKDLAAAWAFIRNLNLVSYGMNPLKPIGDDGDYETLEDEDRGEVLDALIEAYDNCDIQWLMTVLETLLSPENKIIDQEADTLELSPELKAALASHSEDET</sequence>
<evidence type="ECO:0000313" key="2">
    <source>
        <dbReference type="Proteomes" id="UP000254651"/>
    </source>
</evidence>
<accession>A0A378UIJ5</accession>
<name>A0A378UIJ5_BERDE</name>
<evidence type="ECO:0000313" key="1">
    <source>
        <dbReference type="EMBL" id="STZ76311.1"/>
    </source>
</evidence>
<dbReference type="Proteomes" id="UP000254651">
    <property type="component" value="Unassembled WGS sequence"/>
</dbReference>
<dbReference type="RefSeq" id="WP_066076069.1">
    <property type="nucleotide sequence ID" value="NZ_CP181246.1"/>
</dbReference>